<dbReference type="GO" id="GO:0000287">
    <property type="term" value="F:magnesium ion binding"/>
    <property type="evidence" value="ECO:0007669"/>
    <property type="project" value="UniProtKB-UniRule"/>
</dbReference>
<dbReference type="PANTHER" id="PTHR23135">
    <property type="entry name" value="MUR LIGASE FAMILY MEMBER"/>
    <property type="match status" value="1"/>
</dbReference>
<evidence type="ECO:0000259" key="10">
    <source>
        <dbReference type="Pfam" id="PF02875"/>
    </source>
</evidence>
<feature type="binding site" evidence="7">
    <location>
        <position position="380"/>
    </location>
    <ligand>
        <name>meso-2,6-diaminopimelate</name>
        <dbReference type="ChEBI" id="CHEBI:57791"/>
    </ligand>
</feature>
<keyword evidence="6 7" id="KW-0961">Cell wall biogenesis/degradation</keyword>
<comment type="similarity">
    <text evidence="1 7">Belongs to the MurCDEF family. MurE subfamily.</text>
</comment>
<dbReference type="HAMAP" id="MF_00208">
    <property type="entry name" value="MurE"/>
    <property type="match status" value="1"/>
</dbReference>
<keyword evidence="5 7" id="KW-0131">Cell cycle</keyword>
<dbReference type="AlphaFoldDB" id="A0A1F5Y9R1"/>
<keyword evidence="4 7" id="KW-0573">Peptidoglycan synthesis</keyword>
<dbReference type="InterPro" id="IPR005761">
    <property type="entry name" value="UDP-N-AcMur-Glu-dNH2Pim_ligase"/>
</dbReference>
<dbReference type="InterPro" id="IPR036615">
    <property type="entry name" value="Mur_ligase_C_dom_sf"/>
</dbReference>
<dbReference type="NCBIfam" id="NF001126">
    <property type="entry name" value="PRK00139.1-4"/>
    <property type="match status" value="1"/>
</dbReference>
<dbReference type="InterPro" id="IPR000713">
    <property type="entry name" value="Mur_ligase_N"/>
</dbReference>
<comment type="PTM">
    <text evidence="7">Carboxylation is probably crucial for Mg(2+) binding and, consequently, for the gamma-phosphate positioning of ATP.</text>
</comment>
<dbReference type="SUPFAM" id="SSF53623">
    <property type="entry name" value="MurD-like peptide ligases, catalytic domain"/>
    <property type="match status" value="1"/>
</dbReference>
<dbReference type="Gene3D" id="3.90.190.20">
    <property type="entry name" value="Mur ligase, C-terminal domain"/>
    <property type="match status" value="1"/>
</dbReference>
<dbReference type="GO" id="GO:0005524">
    <property type="term" value="F:ATP binding"/>
    <property type="evidence" value="ECO:0007669"/>
    <property type="project" value="UniProtKB-UniRule"/>
</dbReference>
<dbReference type="InterPro" id="IPR004101">
    <property type="entry name" value="Mur_ligase_C"/>
</dbReference>
<evidence type="ECO:0000256" key="4">
    <source>
        <dbReference type="ARBA" id="ARBA00022984"/>
    </source>
</evidence>
<feature type="modified residue" description="N6-carboxylysine" evidence="7">
    <location>
        <position position="220"/>
    </location>
</feature>
<dbReference type="NCBIfam" id="TIGR01085">
    <property type="entry name" value="murE"/>
    <property type="match status" value="1"/>
</dbReference>
<keyword evidence="3 7" id="KW-0133">Cell shape</keyword>
<evidence type="ECO:0000256" key="7">
    <source>
        <dbReference type="HAMAP-Rule" id="MF_00208"/>
    </source>
</evidence>
<dbReference type="Gene3D" id="3.40.1190.10">
    <property type="entry name" value="Mur-like, catalytic domain"/>
    <property type="match status" value="1"/>
</dbReference>
<comment type="pathway">
    <text evidence="7 8">Cell wall biogenesis; peptidoglycan biosynthesis.</text>
</comment>
<comment type="caution">
    <text evidence="12">The sequence shown here is derived from an EMBL/GenBank/DDBJ whole genome shotgun (WGS) entry which is preliminary data.</text>
</comment>
<evidence type="ECO:0000259" key="9">
    <source>
        <dbReference type="Pfam" id="PF01225"/>
    </source>
</evidence>
<keyword evidence="7 12" id="KW-0436">Ligase</keyword>
<dbReference type="Pfam" id="PF08245">
    <property type="entry name" value="Mur_ligase_M"/>
    <property type="match status" value="1"/>
</dbReference>
<feature type="domain" description="Mur ligase C-terminal" evidence="10">
    <location>
        <begin position="331"/>
        <end position="462"/>
    </location>
</feature>
<sequence>MKLATILGTIGASSGRGAAPRTEVTGLAADTRSLRRGELFFAIDGARADGHTFLEQARQKGALGAIVSRLDQSCPLDQYVVPDTREALALASCEFYDHPSEKFPLTGVTGTNGKTTVAFLVRAILEAQGVKCGLLGTIQNILGENQIEPSELTTAQSNRIQGWLARMFDNGCRGAVMEVSSHGLDQKRSLGCRFEVAIFMNLTPDHLDYHKDMESYFEAKSLLFKYLGNHGRAVIGWDDPYGGRLVEKISGPKITFGRREKSDIRILSWAPRPEGSQVELSVFGKKIAAALPLLGSFNAQNVAAAAGAATALGISALRLEEALPALQPVPGRMEPVNAGQPFRVLVDYAHTPDALEKALLAAREHTGGRLICVAGCGGDRYRLKRGPMGRIAATLADYAVITSDNPRSEDPLLIIEAIVQGAVEAGRKEGRDFEVQPDRRQAIRRALELMRERDSLLIAGKGHEDYQILPTGKIHFDDRETAREALRDLGFKGELSKS</sequence>
<feature type="domain" description="Mur ligase central" evidence="11">
    <location>
        <begin position="108"/>
        <end position="309"/>
    </location>
</feature>
<evidence type="ECO:0000313" key="13">
    <source>
        <dbReference type="Proteomes" id="UP000176992"/>
    </source>
</evidence>
<dbReference type="GO" id="GO:0071555">
    <property type="term" value="P:cell wall organization"/>
    <property type="evidence" value="ECO:0007669"/>
    <property type="project" value="UniProtKB-KW"/>
</dbReference>
<feature type="domain" description="Mur ligase N-terminal catalytic" evidence="9">
    <location>
        <begin position="23"/>
        <end position="71"/>
    </location>
</feature>
<dbReference type="Gene3D" id="3.40.1390.10">
    <property type="entry name" value="MurE/MurF, N-terminal domain"/>
    <property type="match status" value="1"/>
</dbReference>
<keyword evidence="2 7" id="KW-0132">Cell division</keyword>
<evidence type="ECO:0000256" key="6">
    <source>
        <dbReference type="ARBA" id="ARBA00023316"/>
    </source>
</evidence>
<feature type="binding site" evidence="7">
    <location>
        <position position="180"/>
    </location>
    <ligand>
        <name>UDP-N-acetyl-alpha-D-muramoyl-L-alanyl-D-glutamate</name>
        <dbReference type="ChEBI" id="CHEBI:83900"/>
    </ligand>
</feature>
<keyword evidence="7" id="KW-0963">Cytoplasm</keyword>
<feature type="binding site" evidence="7">
    <location>
        <position position="188"/>
    </location>
    <ligand>
        <name>UDP-N-acetyl-alpha-D-muramoyl-L-alanyl-D-glutamate</name>
        <dbReference type="ChEBI" id="CHEBI:83900"/>
    </ligand>
</feature>
<feature type="binding site" evidence="7">
    <location>
        <position position="464"/>
    </location>
    <ligand>
        <name>meso-2,6-diaminopimelate</name>
        <dbReference type="ChEBI" id="CHEBI:57791"/>
    </ligand>
</feature>
<evidence type="ECO:0000256" key="3">
    <source>
        <dbReference type="ARBA" id="ARBA00022960"/>
    </source>
</evidence>
<comment type="catalytic activity">
    <reaction evidence="7">
        <text>UDP-N-acetyl-alpha-D-muramoyl-L-alanyl-D-glutamate + meso-2,6-diaminopimelate + ATP = UDP-N-acetyl-alpha-D-muramoyl-L-alanyl-gamma-D-glutamyl-meso-2,6-diaminopimelate + ADP + phosphate + H(+)</text>
        <dbReference type="Rhea" id="RHEA:23676"/>
        <dbReference type="ChEBI" id="CHEBI:15378"/>
        <dbReference type="ChEBI" id="CHEBI:30616"/>
        <dbReference type="ChEBI" id="CHEBI:43474"/>
        <dbReference type="ChEBI" id="CHEBI:57791"/>
        <dbReference type="ChEBI" id="CHEBI:83900"/>
        <dbReference type="ChEBI" id="CHEBI:83905"/>
        <dbReference type="ChEBI" id="CHEBI:456216"/>
        <dbReference type="EC" id="6.3.2.13"/>
    </reaction>
</comment>
<evidence type="ECO:0000313" key="12">
    <source>
        <dbReference type="EMBL" id="OGF96947.1"/>
    </source>
</evidence>
<feature type="binding site" evidence="7">
    <location>
        <begin position="153"/>
        <end position="154"/>
    </location>
    <ligand>
        <name>UDP-N-acetyl-alpha-D-muramoyl-L-alanyl-D-glutamate</name>
        <dbReference type="ChEBI" id="CHEBI:83900"/>
    </ligand>
</feature>
<dbReference type="InterPro" id="IPR035911">
    <property type="entry name" value="MurE/MurF_N"/>
</dbReference>
<gene>
    <name evidence="7" type="primary">murE</name>
    <name evidence="12" type="ORF">A2Z86_05720</name>
</gene>
<keyword evidence="7" id="KW-0547">Nucleotide-binding</keyword>
<dbReference type="InterPro" id="IPR036565">
    <property type="entry name" value="Mur-like_cat_sf"/>
</dbReference>
<dbReference type="GO" id="GO:0009252">
    <property type="term" value="P:peptidoglycan biosynthetic process"/>
    <property type="evidence" value="ECO:0007669"/>
    <property type="project" value="UniProtKB-UniRule"/>
</dbReference>
<dbReference type="EMBL" id="MFIV01000245">
    <property type="protein sequence ID" value="OGF96947.1"/>
    <property type="molecule type" value="Genomic_DNA"/>
</dbReference>
<dbReference type="GO" id="GO:0051301">
    <property type="term" value="P:cell division"/>
    <property type="evidence" value="ECO:0007669"/>
    <property type="project" value="UniProtKB-KW"/>
</dbReference>
<feature type="binding site" evidence="7">
    <location>
        <begin position="404"/>
        <end position="407"/>
    </location>
    <ligand>
        <name>meso-2,6-diaminopimelate</name>
        <dbReference type="ChEBI" id="CHEBI:57791"/>
    </ligand>
</feature>
<dbReference type="GO" id="GO:0008765">
    <property type="term" value="F:UDP-N-acetylmuramoylalanyl-D-glutamate-2,6-diaminopimelate ligase activity"/>
    <property type="evidence" value="ECO:0007669"/>
    <property type="project" value="UniProtKB-UniRule"/>
</dbReference>
<keyword evidence="7" id="KW-0460">Magnesium</keyword>
<feature type="binding site" evidence="7">
    <location>
        <begin position="110"/>
        <end position="116"/>
    </location>
    <ligand>
        <name>ATP</name>
        <dbReference type="ChEBI" id="CHEBI:30616"/>
    </ligand>
</feature>
<comment type="caution">
    <text evidence="7">Lacks conserved residue(s) required for the propagation of feature annotation.</text>
</comment>
<reference evidence="12 13" key="1">
    <citation type="journal article" date="2016" name="Nat. Commun.">
        <title>Thousands of microbial genomes shed light on interconnected biogeochemical processes in an aquifer system.</title>
        <authorList>
            <person name="Anantharaman K."/>
            <person name="Brown C.T."/>
            <person name="Hug L.A."/>
            <person name="Sharon I."/>
            <person name="Castelle C.J."/>
            <person name="Probst A.J."/>
            <person name="Thomas B.C."/>
            <person name="Singh A."/>
            <person name="Wilkins M.J."/>
            <person name="Karaoz U."/>
            <person name="Brodie E.L."/>
            <person name="Williams K.H."/>
            <person name="Hubbard S.S."/>
            <person name="Banfield J.F."/>
        </authorList>
    </citation>
    <scope>NUCLEOTIDE SEQUENCE [LARGE SCALE GENOMIC DNA]</scope>
</reference>
<comment type="function">
    <text evidence="7">Catalyzes the addition of meso-diaminopimelic acid to the nucleotide precursor UDP-N-acetylmuramoyl-L-alanyl-D-glutamate (UMAG) in the biosynthesis of bacterial cell-wall peptidoglycan.</text>
</comment>
<keyword evidence="7" id="KW-0067">ATP-binding</keyword>
<feature type="binding site" evidence="7">
    <location>
        <position position="31"/>
    </location>
    <ligand>
        <name>UDP-N-acetyl-alpha-D-muramoyl-L-alanyl-D-glutamate</name>
        <dbReference type="ChEBI" id="CHEBI:83900"/>
    </ligand>
</feature>
<comment type="subcellular location">
    <subcellularLocation>
        <location evidence="7 8">Cytoplasm</location>
    </subcellularLocation>
</comment>
<dbReference type="SUPFAM" id="SSF53244">
    <property type="entry name" value="MurD-like peptide ligases, peptide-binding domain"/>
    <property type="match status" value="1"/>
</dbReference>
<protein>
    <recommendedName>
        <fullName evidence="7">UDP-N-acetylmuramoyl-L-alanyl-D-glutamate--2,6-diaminopimelate ligase</fullName>
        <ecNumber evidence="7">6.3.2.13</ecNumber>
    </recommendedName>
    <alternativeName>
        <fullName evidence="7">Meso-A2pm-adding enzyme</fullName>
    </alternativeName>
    <alternativeName>
        <fullName evidence="7">Meso-diaminopimelate-adding enzyme</fullName>
    </alternativeName>
    <alternativeName>
        <fullName evidence="7">UDP-MurNAc-L-Ala-D-Glu:meso-diaminopimelate ligase</fullName>
    </alternativeName>
    <alternativeName>
        <fullName evidence="7">UDP-MurNAc-tripeptide synthetase</fullName>
    </alternativeName>
    <alternativeName>
        <fullName evidence="7">UDP-N-acetylmuramyl-tripeptide synthetase</fullName>
    </alternativeName>
</protein>
<evidence type="ECO:0000256" key="1">
    <source>
        <dbReference type="ARBA" id="ARBA00005898"/>
    </source>
</evidence>
<comment type="cofactor">
    <cofactor evidence="7">
        <name>Mg(2+)</name>
        <dbReference type="ChEBI" id="CHEBI:18420"/>
    </cofactor>
</comment>
<dbReference type="InterPro" id="IPR013221">
    <property type="entry name" value="Mur_ligase_cen"/>
</dbReference>
<evidence type="ECO:0000256" key="2">
    <source>
        <dbReference type="ARBA" id="ARBA00022618"/>
    </source>
</evidence>
<organism evidence="12 13">
    <name type="scientific">Candidatus Glassbacteria bacterium GWA2_58_10</name>
    <dbReference type="NCBI Taxonomy" id="1817865"/>
    <lineage>
        <taxon>Bacteria</taxon>
        <taxon>Candidatus Glassiibacteriota</taxon>
    </lineage>
</organism>
<feature type="short sequence motif" description="Meso-diaminopimelate recognition motif" evidence="7">
    <location>
        <begin position="404"/>
        <end position="407"/>
    </location>
</feature>
<proteinExistence type="inferred from homology"/>
<feature type="binding site" evidence="7">
    <location>
        <position position="186"/>
    </location>
    <ligand>
        <name>UDP-N-acetyl-alpha-D-muramoyl-L-alanyl-D-glutamate</name>
        <dbReference type="ChEBI" id="CHEBI:83900"/>
    </ligand>
</feature>
<dbReference type="UniPathway" id="UPA00219"/>
<dbReference type="NCBIfam" id="NF001124">
    <property type="entry name" value="PRK00139.1-2"/>
    <property type="match status" value="1"/>
</dbReference>
<feature type="binding site" evidence="7">
    <location>
        <position position="460"/>
    </location>
    <ligand>
        <name>meso-2,6-diaminopimelate</name>
        <dbReference type="ChEBI" id="CHEBI:57791"/>
    </ligand>
</feature>
<dbReference type="SUPFAM" id="SSF63418">
    <property type="entry name" value="MurE/MurF N-terminal domain"/>
    <property type="match status" value="1"/>
</dbReference>
<dbReference type="PANTHER" id="PTHR23135:SF4">
    <property type="entry name" value="UDP-N-ACETYLMURAMOYL-L-ALANYL-D-GLUTAMATE--2,6-DIAMINOPIMELATE LIGASE MURE HOMOLOG, CHLOROPLASTIC"/>
    <property type="match status" value="1"/>
</dbReference>
<dbReference type="GO" id="GO:0005737">
    <property type="term" value="C:cytoplasm"/>
    <property type="evidence" value="ECO:0007669"/>
    <property type="project" value="UniProtKB-SubCell"/>
</dbReference>
<dbReference type="Proteomes" id="UP000176992">
    <property type="component" value="Unassembled WGS sequence"/>
</dbReference>
<dbReference type="EC" id="6.3.2.13" evidence="7"/>
<name>A0A1F5Y9R1_9BACT</name>
<dbReference type="Pfam" id="PF02875">
    <property type="entry name" value="Mur_ligase_C"/>
    <property type="match status" value="1"/>
</dbReference>
<dbReference type="GO" id="GO:0008360">
    <property type="term" value="P:regulation of cell shape"/>
    <property type="evidence" value="ECO:0007669"/>
    <property type="project" value="UniProtKB-KW"/>
</dbReference>
<evidence type="ECO:0000256" key="5">
    <source>
        <dbReference type="ARBA" id="ARBA00023306"/>
    </source>
</evidence>
<accession>A0A1F5Y9R1</accession>
<evidence type="ECO:0000256" key="8">
    <source>
        <dbReference type="RuleBase" id="RU004135"/>
    </source>
</evidence>
<evidence type="ECO:0000259" key="11">
    <source>
        <dbReference type="Pfam" id="PF08245"/>
    </source>
</evidence>
<dbReference type="Pfam" id="PF01225">
    <property type="entry name" value="Mur_ligase"/>
    <property type="match status" value="1"/>
</dbReference>